<dbReference type="RefSeq" id="WP_359698129.1">
    <property type="nucleotide sequence ID" value="NZ_JBEYXT010000123.1"/>
</dbReference>
<protein>
    <recommendedName>
        <fullName evidence="3">Amidohydrolase-related domain-containing protein</fullName>
    </recommendedName>
</protein>
<comment type="caution">
    <text evidence="1">The sequence shown here is derived from an EMBL/GenBank/DDBJ whole genome shotgun (WGS) entry which is preliminary data.</text>
</comment>
<name>A0ABV3B3U9_9ACTN</name>
<reference evidence="1 2" key="1">
    <citation type="submission" date="2024-06" db="EMBL/GenBank/DDBJ databases">
        <title>The Natural Products Discovery Center: Release of the First 8490 Sequenced Strains for Exploring Actinobacteria Biosynthetic Diversity.</title>
        <authorList>
            <person name="Kalkreuter E."/>
            <person name="Kautsar S.A."/>
            <person name="Yang D."/>
            <person name="Bader C.D."/>
            <person name="Teijaro C.N."/>
            <person name="Fluegel L."/>
            <person name="Davis C.M."/>
            <person name="Simpson J.R."/>
            <person name="Lauterbach L."/>
            <person name="Steele A.D."/>
            <person name="Gui C."/>
            <person name="Meng S."/>
            <person name="Li G."/>
            <person name="Viehrig K."/>
            <person name="Ye F."/>
            <person name="Su P."/>
            <person name="Kiefer A.F."/>
            <person name="Nichols A."/>
            <person name="Cepeda A.J."/>
            <person name="Yan W."/>
            <person name="Fan B."/>
            <person name="Jiang Y."/>
            <person name="Adhikari A."/>
            <person name="Zheng C.-J."/>
            <person name="Schuster L."/>
            <person name="Cowan T.M."/>
            <person name="Smanski M.J."/>
            <person name="Chevrette M.G."/>
            <person name="De Carvalho L.P.S."/>
            <person name="Shen B."/>
        </authorList>
    </citation>
    <scope>NUCLEOTIDE SEQUENCE [LARGE SCALE GENOMIC DNA]</scope>
    <source>
        <strain evidence="1 2">NPDC046851</strain>
    </source>
</reference>
<keyword evidence="2" id="KW-1185">Reference proteome</keyword>
<accession>A0ABV3B3U9</accession>
<sequence length="127" mass="13376">MPPAGTWRAAGSLAVDDFDADAGRTWVHAATTGDAEAAGLGAVTGAPEPGKAADFVAWNLVRYHDRTTIRAACVDGNSVLDRQDPVLFDGEQFFAEAATCSRTSVAAAPVHKVHTHLEHGRDAPPLW</sequence>
<organism evidence="1 2">
    <name type="scientific">Streptomyces neyagawaensis</name>
    <dbReference type="NCBI Taxonomy" id="42238"/>
    <lineage>
        <taxon>Bacteria</taxon>
        <taxon>Bacillati</taxon>
        <taxon>Actinomycetota</taxon>
        <taxon>Actinomycetes</taxon>
        <taxon>Kitasatosporales</taxon>
        <taxon>Streptomycetaceae</taxon>
        <taxon>Streptomyces</taxon>
    </lineage>
</organism>
<evidence type="ECO:0000313" key="2">
    <source>
        <dbReference type="Proteomes" id="UP001551189"/>
    </source>
</evidence>
<dbReference type="Proteomes" id="UP001551189">
    <property type="component" value="Unassembled WGS sequence"/>
</dbReference>
<gene>
    <name evidence="1" type="ORF">ABZ931_24355</name>
</gene>
<proteinExistence type="predicted"/>
<dbReference type="Gene3D" id="2.30.40.10">
    <property type="entry name" value="Urease, subunit C, domain 1"/>
    <property type="match status" value="1"/>
</dbReference>
<evidence type="ECO:0008006" key="3">
    <source>
        <dbReference type="Google" id="ProtNLM"/>
    </source>
</evidence>
<dbReference type="InterPro" id="IPR011059">
    <property type="entry name" value="Metal-dep_hydrolase_composite"/>
</dbReference>
<dbReference type="EMBL" id="JBEYXT010000123">
    <property type="protein sequence ID" value="MEU6804113.1"/>
    <property type="molecule type" value="Genomic_DNA"/>
</dbReference>
<evidence type="ECO:0000313" key="1">
    <source>
        <dbReference type="EMBL" id="MEU6804113.1"/>
    </source>
</evidence>